<dbReference type="RefSeq" id="WP_118764256.1">
    <property type="nucleotide sequence ID" value="NZ_CABJCF010000001.1"/>
</dbReference>
<evidence type="ECO:0000313" key="2">
    <source>
        <dbReference type="EMBL" id="RGT57812.1"/>
    </source>
</evidence>
<feature type="transmembrane region" description="Helical" evidence="1">
    <location>
        <begin position="65"/>
        <end position="89"/>
    </location>
</feature>
<reference evidence="2 3" key="1">
    <citation type="submission" date="2018-08" db="EMBL/GenBank/DDBJ databases">
        <title>A genome reference for cultivated species of the human gut microbiota.</title>
        <authorList>
            <person name="Zou Y."/>
            <person name="Xue W."/>
            <person name="Luo G."/>
        </authorList>
    </citation>
    <scope>NUCLEOTIDE SEQUENCE [LARGE SCALE GENOMIC DNA]</scope>
    <source>
        <strain evidence="2 3">AF18-46</strain>
    </source>
</reference>
<keyword evidence="1" id="KW-1133">Transmembrane helix</keyword>
<protein>
    <submittedName>
        <fullName evidence="2">Uncharacterized protein</fullName>
    </submittedName>
</protein>
<keyword evidence="1" id="KW-0472">Membrane</keyword>
<comment type="caution">
    <text evidence="2">The sequence shown here is derived from an EMBL/GenBank/DDBJ whole genome shotgun (WGS) entry which is preliminary data.</text>
</comment>
<feature type="transmembrane region" description="Helical" evidence="1">
    <location>
        <begin position="145"/>
        <end position="163"/>
    </location>
</feature>
<name>A0A412PI44_9FIRM</name>
<accession>A0A412PI44</accession>
<feature type="transmembrane region" description="Helical" evidence="1">
    <location>
        <begin position="109"/>
        <end position="133"/>
    </location>
</feature>
<proteinExistence type="predicted"/>
<keyword evidence="1" id="KW-0812">Transmembrane</keyword>
<gene>
    <name evidence="2" type="ORF">DWX20_01815</name>
</gene>
<dbReference type="AlphaFoldDB" id="A0A412PI44"/>
<evidence type="ECO:0000256" key="1">
    <source>
        <dbReference type="SAM" id="Phobius"/>
    </source>
</evidence>
<dbReference type="Proteomes" id="UP000284731">
    <property type="component" value="Unassembled WGS sequence"/>
</dbReference>
<evidence type="ECO:0000313" key="3">
    <source>
        <dbReference type="Proteomes" id="UP000284731"/>
    </source>
</evidence>
<dbReference type="EMBL" id="QRWX01000001">
    <property type="protein sequence ID" value="RGT57812.1"/>
    <property type="molecule type" value="Genomic_DNA"/>
</dbReference>
<organism evidence="2 3">
    <name type="scientific">Solobacterium moorei</name>
    <dbReference type="NCBI Taxonomy" id="102148"/>
    <lineage>
        <taxon>Bacteria</taxon>
        <taxon>Bacillati</taxon>
        <taxon>Bacillota</taxon>
        <taxon>Erysipelotrichia</taxon>
        <taxon>Erysipelotrichales</taxon>
        <taxon>Erysipelotrichaceae</taxon>
        <taxon>Solobacterium</taxon>
    </lineage>
</organism>
<sequence length="191" mass="21840">MLINCKECGYKYSSEAEKCPKCGMPNKDLMEIRRKAQQQQQKKNQIRQEINNRYNYWKNIHENQVLLMIGFFGMLIGFAVGYGISYFFITKNVTDCINGGIVFAFFGSMPIPFALKPPLFGAFAVYAIVAEFLKWNTAKIVTDKVLLVGTILFGLVIPAYGFYTSGKAWNQMKLIEEELRNQEQGSMSNEH</sequence>